<dbReference type="InterPro" id="IPR022385">
    <property type="entry name" value="Rhs_assc_core"/>
</dbReference>
<dbReference type="Proteomes" id="UP001377692">
    <property type="component" value="Unassembled WGS sequence"/>
</dbReference>
<sequence length="253" mass="27595">MGECETVMKGATELRGLAGRALAYTAYGYLRKVSGAALGFNGEWKDELLQGYALGNGHRLYCPALMRFFSPDVLSPFGKGGVNTYSYCQGDPVNRLDPTGGAGVSKRSPGGAERVAVHRPVKATNDRISPEFKKGPGKYQLASTVSREVVEYSGPGFTGGFSGAPVKVRPVGAAAGVQSQGPTIDELGEYWQNYWHWEHRPGTKPMTRDQMIPNHQRAQGTQIADIEYGMALIREQEARREIDIQVLASFGHW</sequence>
<gene>
    <name evidence="1" type="ORF">V7V80_16445</name>
</gene>
<proteinExistence type="predicted"/>
<protein>
    <submittedName>
        <fullName evidence="1">RHS repeat-associated core domain-containing protein</fullName>
    </submittedName>
</protein>
<organism evidence="1 2">
    <name type="scientific">Pseudomonas kermanshahensis</name>
    <dbReference type="NCBI Taxonomy" id="2745482"/>
    <lineage>
        <taxon>Bacteria</taxon>
        <taxon>Pseudomonadati</taxon>
        <taxon>Pseudomonadota</taxon>
        <taxon>Gammaproteobacteria</taxon>
        <taxon>Pseudomonadales</taxon>
        <taxon>Pseudomonadaceae</taxon>
        <taxon>Pseudomonas</taxon>
    </lineage>
</organism>
<evidence type="ECO:0000313" key="1">
    <source>
        <dbReference type="EMBL" id="MEJ5906276.1"/>
    </source>
</evidence>
<dbReference type="EMBL" id="JBBHLD010000014">
    <property type="protein sequence ID" value="MEJ5906276.1"/>
    <property type="molecule type" value="Genomic_DNA"/>
</dbReference>
<keyword evidence="2" id="KW-1185">Reference proteome</keyword>
<dbReference type="SUPFAM" id="SSF56399">
    <property type="entry name" value="ADP-ribosylation"/>
    <property type="match status" value="1"/>
</dbReference>
<comment type="caution">
    <text evidence="1">The sequence shown here is derived from an EMBL/GenBank/DDBJ whole genome shotgun (WGS) entry which is preliminary data.</text>
</comment>
<dbReference type="RefSeq" id="WP_225935617.1">
    <property type="nucleotide sequence ID" value="NZ_JABWRY020000001.1"/>
</dbReference>
<accession>A0ABU8R931</accession>
<dbReference type="Gene3D" id="2.180.10.10">
    <property type="entry name" value="RHS repeat-associated core"/>
    <property type="match status" value="1"/>
</dbReference>
<dbReference type="NCBIfam" id="TIGR03696">
    <property type="entry name" value="Rhs_assc_core"/>
    <property type="match status" value="1"/>
</dbReference>
<name>A0ABU8R931_9PSED</name>
<evidence type="ECO:0000313" key="2">
    <source>
        <dbReference type="Proteomes" id="UP001377692"/>
    </source>
</evidence>
<reference evidence="1 2" key="1">
    <citation type="submission" date="2024-02" db="EMBL/GenBank/DDBJ databases">
        <title>Identification of pathogenicity and growth-promoting functions of Pseudomonas putida variants.</title>
        <authorList>
            <person name="Sun J."/>
        </authorList>
    </citation>
    <scope>NUCLEOTIDE SEQUENCE [LARGE SCALE GENOMIC DNA]</scope>
    <source>
        <strain evidence="1 2">A04</strain>
    </source>
</reference>